<evidence type="ECO:0000313" key="1">
    <source>
        <dbReference type="EMBL" id="KAH7424523.1"/>
    </source>
</evidence>
<protein>
    <submittedName>
        <fullName evidence="1">Uncharacterized protein</fullName>
    </submittedName>
</protein>
<name>A0A8T2TRY1_CERRI</name>
<dbReference type="OrthoDB" id="1990679at2759"/>
<dbReference type="AlphaFoldDB" id="A0A8T2TRY1"/>
<organism evidence="1 2">
    <name type="scientific">Ceratopteris richardii</name>
    <name type="common">Triangle waterfern</name>
    <dbReference type="NCBI Taxonomy" id="49495"/>
    <lineage>
        <taxon>Eukaryota</taxon>
        <taxon>Viridiplantae</taxon>
        <taxon>Streptophyta</taxon>
        <taxon>Embryophyta</taxon>
        <taxon>Tracheophyta</taxon>
        <taxon>Polypodiopsida</taxon>
        <taxon>Polypodiidae</taxon>
        <taxon>Polypodiales</taxon>
        <taxon>Pteridineae</taxon>
        <taxon>Pteridaceae</taxon>
        <taxon>Parkerioideae</taxon>
        <taxon>Ceratopteris</taxon>
    </lineage>
</organism>
<reference evidence="1" key="1">
    <citation type="submission" date="2021-08" db="EMBL/GenBank/DDBJ databases">
        <title>WGS assembly of Ceratopteris richardii.</title>
        <authorList>
            <person name="Marchant D.B."/>
            <person name="Chen G."/>
            <person name="Jenkins J."/>
            <person name="Shu S."/>
            <person name="Leebens-Mack J."/>
            <person name="Grimwood J."/>
            <person name="Schmutz J."/>
            <person name="Soltis P."/>
            <person name="Soltis D."/>
            <person name="Chen Z.-H."/>
        </authorList>
    </citation>
    <scope>NUCLEOTIDE SEQUENCE</scope>
    <source>
        <strain evidence="1">Whitten #5841</strain>
        <tissue evidence="1">Leaf</tissue>
    </source>
</reference>
<sequence>MAQQEAFWDEVIERRQLMKHESPSIPTSLCASGHTLSVHQDETQHAFLFRVMIPNESLVNEMEVQVEEEETLIIQLKGYKPYRSKIRPQSCPQEIKATYSNGNLIVAIPKQKI</sequence>
<keyword evidence="2" id="KW-1185">Reference proteome</keyword>
<comment type="caution">
    <text evidence="1">The sequence shown here is derived from an EMBL/GenBank/DDBJ whole genome shotgun (WGS) entry which is preliminary data.</text>
</comment>
<dbReference type="Proteomes" id="UP000825935">
    <property type="component" value="Chromosome 11"/>
</dbReference>
<dbReference type="EMBL" id="CM035416">
    <property type="protein sequence ID" value="KAH7424523.1"/>
    <property type="molecule type" value="Genomic_DNA"/>
</dbReference>
<gene>
    <name evidence="1" type="ORF">KP509_11G012600</name>
</gene>
<evidence type="ECO:0000313" key="2">
    <source>
        <dbReference type="Proteomes" id="UP000825935"/>
    </source>
</evidence>
<accession>A0A8T2TRY1</accession>
<proteinExistence type="predicted"/>